<dbReference type="Proteomes" id="UP000663836">
    <property type="component" value="Unassembled WGS sequence"/>
</dbReference>
<dbReference type="GO" id="GO:0016787">
    <property type="term" value="F:hydrolase activity"/>
    <property type="evidence" value="ECO:0007669"/>
    <property type="project" value="UniProtKB-KW"/>
</dbReference>
<sequence>MQFNKVWSDMSDYYINLINSASDNIEQPTKKRNDSSVDLSANNEQCLTTASNTRVENVDWCVRIMHPISNTFRIYYDSDFERQHIKSEIPKLTDCLGNTRLYFSPASAFANDQVECTIVFKARDGHFYFAPYAFVRRANKGFKFENSTVFDLEKDANDDEFFSLEMIICKLKNNMFESNDKQEHKTCQIKRFPCGTVVNIDHKLLSSWGINEKEKKMNKNAKPVTPNKLAKLLNSYTAHIVFRRTHWDPVEKQFVSEPEILFCSNAFTPVNGSVRVHQYDYSPNKLKIKKLILSRISSLQNINQYNLQVSCIAKILTSSEHDSRIHPNYKFMDGQKPVDSILIRVNQYDTTLTFTVIKRTVEEWETDFILNQGLPVSSSNISKFIYSEKPIASSSPANDNLTDETIDQASTHVKRSFEKEPQERTGSISKYLCLQANDCKEKEYEEIVDLLSVIDYGFYEEQYLPNVDPNLTFEEERNRRAEAIKQYAFPNILKGLRELRQKRIKHKSNKENQDWIKCETKEDKIVRTIWKTWCHERECRPRAGIILLCFDTHGLAEILLTKYYKNNYIQYGYAKGKIELGETIWDCAAREGAEELGLDAKIIYNLIKHSQPIKKNVFNVLENSSIEHYYFIIPVPNKNIDLIPNEEEIHVNIHIVLDLIEQSSNHCFFAVKHDLIEVLKYNGCRISSDPQRKIDLYGNKSDPYSTISI</sequence>
<dbReference type="PROSITE" id="PS00893">
    <property type="entry name" value="NUDIX_BOX"/>
    <property type="match status" value="1"/>
</dbReference>
<evidence type="ECO:0000313" key="4">
    <source>
        <dbReference type="Proteomes" id="UP000663836"/>
    </source>
</evidence>
<gene>
    <name evidence="3" type="ORF">JBS370_LOCUS17227</name>
</gene>
<keyword evidence="1" id="KW-0378">Hydrolase</keyword>
<evidence type="ECO:0000313" key="3">
    <source>
        <dbReference type="EMBL" id="CAF3833904.1"/>
    </source>
</evidence>
<accession>A0A819D9X0</accession>
<dbReference type="InterPro" id="IPR000086">
    <property type="entry name" value="NUDIX_hydrolase_dom"/>
</dbReference>
<dbReference type="PROSITE" id="PS51462">
    <property type="entry name" value="NUDIX"/>
    <property type="match status" value="1"/>
</dbReference>
<evidence type="ECO:0000256" key="1">
    <source>
        <dbReference type="ARBA" id="ARBA00022801"/>
    </source>
</evidence>
<proteinExistence type="predicted"/>
<dbReference type="AlphaFoldDB" id="A0A819D9X0"/>
<organism evidence="3 4">
    <name type="scientific">Rotaria sordida</name>
    <dbReference type="NCBI Taxonomy" id="392033"/>
    <lineage>
        <taxon>Eukaryota</taxon>
        <taxon>Metazoa</taxon>
        <taxon>Spiralia</taxon>
        <taxon>Gnathifera</taxon>
        <taxon>Rotifera</taxon>
        <taxon>Eurotatoria</taxon>
        <taxon>Bdelloidea</taxon>
        <taxon>Philodinida</taxon>
        <taxon>Philodinidae</taxon>
        <taxon>Rotaria</taxon>
    </lineage>
</organism>
<dbReference type="SUPFAM" id="SSF55811">
    <property type="entry name" value="Nudix"/>
    <property type="match status" value="1"/>
</dbReference>
<dbReference type="EMBL" id="CAJOBD010001818">
    <property type="protein sequence ID" value="CAF3833904.1"/>
    <property type="molecule type" value="Genomic_DNA"/>
</dbReference>
<feature type="domain" description="Nudix hydrolase" evidence="2">
    <location>
        <begin position="540"/>
        <end position="680"/>
    </location>
</feature>
<dbReference type="InterPro" id="IPR020084">
    <property type="entry name" value="NUDIX_hydrolase_CS"/>
</dbReference>
<comment type="caution">
    <text evidence="3">The sequence shown here is derived from an EMBL/GenBank/DDBJ whole genome shotgun (WGS) entry which is preliminary data.</text>
</comment>
<protein>
    <recommendedName>
        <fullName evidence="2">Nudix hydrolase domain-containing protein</fullName>
    </recommendedName>
</protein>
<dbReference type="InterPro" id="IPR015797">
    <property type="entry name" value="NUDIX_hydrolase-like_dom_sf"/>
</dbReference>
<name>A0A819D9X0_9BILA</name>
<evidence type="ECO:0000259" key="2">
    <source>
        <dbReference type="PROSITE" id="PS51462"/>
    </source>
</evidence>
<dbReference type="Pfam" id="PF00293">
    <property type="entry name" value="NUDIX"/>
    <property type="match status" value="1"/>
</dbReference>
<dbReference type="CDD" id="cd02883">
    <property type="entry name" value="NUDIX_Hydrolase"/>
    <property type="match status" value="1"/>
</dbReference>
<reference evidence="3" key="1">
    <citation type="submission" date="2021-02" db="EMBL/GenBank/DDBJ databases">
        <authorList>
            <person name="Nowell W R."/>
        </authorList>
    </citation>
    <scope>NUCLEOTIDE SEQUENCE</scope>
</reference>
<dbReference type="Gene3D" id="3.90.79.10">
    <property type="entry name" value="Nucleoside Triphosphate Pyrophosphohydrolase"/>
    <property type="match status" value="1"/>
</dbReference>